<evidence type="ECO:0000313" key="1">
    <source>
        <dbReference type="EMBL" id="CAG8550269.1"/>
    </source>
</evidence>
<sequence length="106" mass="12351">MATPSGSFASLEEYRKQLNRECQKRFRNKNKKTTSDLSINVSKNLQDLLNIEVLMVVIEPPANNTNSASAILEEHRKQLNHERQKHFRDKNKETISHLYIDVSEEL</sequence>
<name>A0ACA9LWG3_9GLOM</name>
<keyword evidence="2" id="KW-1185">Reference proteome</keyword>
<accession>A0ACA9LWG3</accession>
<dbReference type="Proteomes" id="UP000789920">
    <property type="component" value="Unassembled WGS sequence"/>
</dbReference>
<comment type="caution">
    <text evidence="1">The sequence shown here is derived from an EMBL/GenBank/DDBJ whole genome shotgun (WGS) entry which is preliminary data.</text>
</comment>
<gene>
    <name evidence="1" type="ORF">RPERSI_LOCUS3926</name>
</gene>
<dbReference type="EMBL" id="CAJVQC010005173">
    <property type="protein sequence ID" value="CAG8550269.1"/>
    <property type="molecule type" value="Genomic_DNA"/>
</dbReference>
<organism evidence="1 2">
    <name type="scientific">Racocetra persica</name>
    <dbReference type="NCBI Taxonomy" id="160502"/>
    <lineage>
        <taxon>Eukaryota</taxon>
        <taxon>Fungi</taxon>
        <taxon>Fungi incertae sedis</taxon>
        <taxon>Mucoromycota</taxon>
        <taxon>Glomeromycotina</taxon>
        <taxon>Glomeromycetes</taxon>
        <taxon>Diversisporales</taxon>
        <taxon>Gigasporaceae</taxon>
        <taxon>Racocetra</taxon>
    </lineage>
</organism>
<proteinExistence type="predicted"/>
<reference evidence="1" key="1">
    <citation type="submission" date="2021-06" db="EMBL/GenBank/DDBJ databases">
        <authorList>
            <person name="Kallberg Y."/>
            <person name="Tangrot J."/>
            <person name="Rosling A."/>
        </authorList>
    </citation>
    <scope>NUCLEOTIDE SEQUENCE</scope>
    <source>
        <strain evidence="1">MA461A</strain>
    </source>
</reference>
<protein>
    <submittedName>
        <fullName evidence="1">6568_t:CDS:1</fullName>
    </submittedName>
</protein>
<evidence type="ECO:0000313" key="2">
    <source>
        <dbReference type="Proteomes" id="UP000789920"/>
    </source>
</evidence>